<sequence length="299" mass="32213">MAAYQKVALLGKGWLGTAVVEQLAKSGFSVTVLTRSRASVKDIPSGVSIAEVNYDSPESVTSALKGQDVLVNTVGTEAIAGQKPIIDAAVAAGVKRYVPADYGSCTTDPEAQKLPVIMPMADIQNYLKEKAGEGKIEWTVFQTGAFLDMIVGLVPFAFDPATKSIQWYDDGETRISTTTSGTIGKAIAGALKKPEETKNRVVFVHDIVVTQKRLVELAKKNIASGPEWTETEVNTSEEIQRTLNLMKQGKSDLMTGMAQLKAAIFSGKYRVLYEKTDNELLGLGSFSEEDLEALVATNL</sequence>
<name>A0A6A6DZS3_9PEZI</name>
<evidence type="ECO:0000256" key="1">
    <source>
        <dbReference type="ARBA" id="ARBA00022857"/>
    </source>
</evidence>
<evidence type="ECO:0000313" key="5">
    <source>
        <dbReference type="Proteomes" id="UP000800200"/>
    </source>
</evidence>
<keyword evidence="5" id="KW-1185">Reference proteome</keyword>
<dbReference type="Pfam" id="PF05368">
    <property type="entry name" value="NmrA"/>
    <property type="match status" value="1"/>
</dbReference>
<evidence type="ECO:0000259" key="3">
    <source>
        <dbReference type="Pfam" id="PF05368"/>
    </source>
</evidence>
<dbReference type="CDD" id="cd05259">
    <property type="entry name" value="PCBER_SDR_a"/>
    <property type="match status" value="1"/>
</dbReference>
<dbReference type="InterPro" id="IPR008030">
    <property type="entry name" value="NmrA-like"/>
</dbReference>
<dbReference type="InterPro" id="IPR036291">
    <property type="entry name" value="NAD(P)-bd_dom_sf"/>
</dbReference>
<reference evidence="4" key="1">
    <citation type="journal article" date="2020" name="Stud. Mycol.">
        <title>101 Dothideomycetes genomes: a test case for predicting lifestyles and emergence of pathogens.</title>
        <authorList>
            <person name="Haridas S."/>
            <person name="Albert R."/>
            <person name="Binder M."/>
            <person name="Bloem J."/>
            <person name="Labutti K."/>
            <person name="Salamov A."/>
            <person name="Andreopoulos B."/>
            <person name="Baker S."/>
            <person name="Barry K."/>
            <person name="Bills G."/>
            <person name="Bluhm B."/>
            <person name="Cannon C."/>
            <person name="Castanera R."/>
            <person name="Culley D."/>
            <person name="Daum C."/>
            <person name="Ezra D."/>
            <person name="Gonzalez J."/>
            <person name="Henrissat B."/>
            <person name="Kuo A."/>
            <person name="Liang C."/>
            <person name="Lipzen A."/>
            <person name="Lutzoni F."/>
            <person name="Magnuson J."/>
            <person name="Mondo S."/>
            <person name="Nolan M."/>
            <person name="Ohm R."/>
            <person name="Pangilinan J."/>
            <person name="Park H.-J."/>
            <person name="Ramirez L."/>
            <person name="Alfaro M."/>
            <person name="Sun H."/>
            <person name="Tritt A."/>
            <person name="Yoshinaga Y."/>
            <person name="Zwiers L.-H."/>
            <person name="Turgeon B."/>
            <person name="Goodwin S."/>
            <person name="Spatafora J."/>
            <person name="Crous P."/>
            <person name="Grigoriev I."/>
        </authorList>
    </citation>
    <scope>NUCLEOTIDE SEQUENCE</scope>
    <source>
        <strain evidence="4">CBS 207.26</strain>
    </source>
</reference>
<dbReference type="Gene3D" id="3.40.50.720">
    <property type="entry name" value="NAD(P)-binding Rossmann-like Domain"/>
    <property type="match status" value="1"/>
</dbReference>
<proteinExistence type="predicted"/>
<dbReference type="Proteomes" id="UP000800200">
    <property type="component" value="Unassembled WGS sequence"/>
</dbReference>
<dbReference type="AlphaFoldDB" id="A0A6A6DZS3"/>
<organism evidence="4 5">
    <name type="scientific">Zopfia rhizophila CBS 207.26</name>
    <dbReference type="NCBI Taxonomy" id="1314779"/>
    <lineage>
        <taxon>Eukaryota</taxon>
        <taxon>Fungi</taxon>
        <taxon>Dikarya</taxon>
        <taxon>Ascomycota</taxon>
        <taxon>Pezizomycotina</taxon>
        <taxon>Dothideomycetes</taxon>
        <taxon>Dothideomycetes incertae sedis</taxon>
        <taxon>Zopfiaceae</taxon>
        <taxon>Zopfia</taxon>
    </lineage>
</organism>
<dbReference type="GO" id="GO:0016491">
    <property type="term" value="F:oxidoreductase activity"/>
    <property type="evidence" value="ECO:0007669"/>
    <property type="project" value="UniProtKB-KW"/>
</dbReference>
<keyword evidence="1" id="KW-0521">NADP</keyword>
<protein>
    <submittedName>
        <fullName evidence="4">NAD(P)-binding protein</fullName>
    </submittedName>
</protein>
<dbReference type="Gene3D" id="3.90.25.10">
    <property type="entry name" value="UDP-galactose 4-epimerase, domain 1"/>
    <property type="match status" value="1"/>
</dbReference>
<accession>A0A6A6DZS3</accession>
<dbReference type="InterPro" id="IPR051609">
    <property type="entry name" value="NmrA/Isoflavone_reductase-like"/>
</dbReference>
<dbReference type="PANTHER" id="PTHR47706">
    <property type="entry name" value="NMRA-LIKE FAMILY PROTEIN"/>
    <property type="match status" value="1"/>
</dbReference>
<dbReference type="SUPFAM" id="SSF51735">
    <property type="entry name" value="NAD(P)-binding Rossmann-fold domains"/>
    <property type="match status" value="1"/>
</dbReference>
<evidence type="ECO:0000256" key="2">
    <source>
        <dbReference type="ARBA" id="ARBA00023002"/>
    </source>
</evidence>
<dbReference type="EMBL" id="ML994634">
    <property type="protein sequence ID" value="KAF2185187.1"/>
    <property type="molecule type" value="Genomic_DNA"/>
</dbReference>
<keyword evidence="2" id="KW-0560">Oxidoreductase</keyword>
<dbReference type="PANTHER" id="PTHR47706:SF1">
    <property type="entry name" value="CIPA-LIKE, PUTATIVE (AFU_ORTHOLOGUE AFUA_1G12460)-RELATED"/>
    <property type="match status" value="1"/>
</dbReference>
<feature type="domain" description="NmrA-like" evidence="3">
    <location>
        <begin position="12"/>
        <end position="239"/>
    </location>
</feature>
<dbReference type="OrthoDB" id="9974981at2759"/>
<gene>
    <name evidence="4" type="ORF">K469DRAFT_632317</name>
</gene>
<evidence type="ECO:0000313" key="4">
    <source>
        <dbReference type="EMBL" id="KAF2185187.1"/>
    </source>
</evidence>
<feature type="non-terminal residue" evidence="4">
    <location>
        <position position="299"/>
    </location>
</feature>
<dbReference type="InterPro" id="IPR045312">
    <property type="entry name" value="PCBER-like"/>
</dbReference>